<dbReference type="AlphaFoldDB" id="A0A9W8ALX6"/>
<evidence type="ECO:0000256" key="1">
    <source>
        <dbReference type="SAM" id="SignalP"/>
    </source>
</evidence>
<organism evidence="2 3">
    <name type="scientific">Dispira parvispora</name>
    <dbReference type="NCBI Taxonomy" id="1520584"/>
    <lineage>
        <taxon>Eukaryota</taxon>
        <taxon>Fungi</taxon>
        <taxon>Fungi incertae sedis</taxon>
        <taxon>Zoopagomycota</taxon>
        <taxon>Kickxellomycotina</taxon>
        <taxon>Dimargaritomycetes</taxon>
        <taxon>Dimargaritales</taxon>
        <taxon>Dimargaritaceae</taxon>
        <taxon>Dispira</taxon>
    </lineage>
</organism>
<dbReference type="EMBL" id="JANBPY010001634">
    <property type="protein sequence ID" value="KAJ1959268.1"/>
    <property type="molecule type" value="Genomic_DNA"/>
</dbReference>
<accession>A0A9W8ALX6</accession>
<sequence>MARGTLLPYLMLALCASAVRGAPHPHPDAAYPTLPVANEQQHPEVVLNKNETLIPEEPTAEGQQPQKPSQSLEAQMYVPTHSPGGGIQQLQYSIKIPIPVTNGQSPGVISNTGAAQLVVIPSTINVYVVGNSSEGENKSERSKGDVVEEASLAAAIHAAASKAFHALPSLIK</sequence>
<keyword evidence="3" id="KW-1185">Reference proteome</keyword>
<proteinExistence type="predicted"/>
<reference evidence="2" key="1">
    <citation type="submission" date="2022-07" db="EMBL/GenBank/DDBJ databases">
        <title>Phylogenomic reconstructions and comparative analyses of Kickxellomycotina fungi.</title>
        <authorList>
            <person name="Reynolds N.K."/>
            <person name="Stajich J.E."/>
            <person name="Barry K."/>
            <person name="Grigoriev I.V."/>
            <person name="Crous P."/>
            <person name="Smith M.E."/>
        </authorList>
    </citation>
    <scope>NUCLEOTIDE SEQUENCE</scope>
    <source>
        <strain evidence="2">RSA 1196</strain>
    </source>
</reference>
<comment type="caution">
    <text evidence="2">The sequence shown here is derived from an EMBL/GenBank/DDBJ whole genome shotgun (WGS) entry which is preliminary data.</text>
</comment>
<protein>
    <submittedName>
        <fullName evidence="2">Uncharacterized protein</fullName>
    </submittedName>
</protein>
<evidence type="ECO:0000313" key="2">
    <source>
        <dbReference type="EMBL" id="KAJ1959268.1"/>
    </source>
</evidence>
<dbReference type="Proteomes" id="UP001150925">
    <property type="component" value="Unassembled WGS sequence"/>
</dbReference>
<feature type="chain" id="PRO_5040867448" evidence="1">
    <location>
        <begin position="22"/>
        <end position="172"/>
    </location>
</feature>
<gene>
    <name evidence="2" type="ORF">IWQ62_004679</name>
</gene>
<name>A0A9W8ALX6_9FUNG</name>
<feature type="signal peptide" evidence="1">
    <location>
        <begin position="1"/>
        <end position="21"/>
    </location>
</feature>
<dbReference type="OrthoDB" id="10381587at2759"/>
<keyword evidence="1" id="KW-0732">Signal</keyword>
<evidence type="ECO:0000313" key="3">
    <source>
        <dbReference type="Proteomes" id="UP001150925"/>
    </source>
</evidence>